<sequence length="317" mass="35741">MSWKKNLIVGASVAGAATLTIHLINKFVYFSATLDNLLSNPSGSYYNWKFGNIYYTKSGEGKPVLLIHNLSTFSSGYEWHLIKEKLAKTNTVYCIDLLGCGRSDKPNLIYTNYLYVQLITDFIKRVIGEKCDVIASGESGSFAVAACQNNPEIIDQIVMVNPSDIHHLAKSPSKRTKTLTRLINTPVFGTFLYNILTGKKKIRSVCMEKVFYHKDIVSDGMVDTFFETAHSGNASSKYLFASLCGRYTTVNVKHCLKDLNNSIFILTGDKIEEKEETSSLYKEILPSIEIEKIKDTKYLPQMEDPEQFLDVIQTYLL</sequence>
<evidence type="ECO:0000313" key="3">
    <source>
        <dbReference type="Proteomes" id="UP000713880"/>
    </source>
</evidence>
<dbReference type="EMBL" id="JACJLV010000038">
    <property type="protein sequence ID" value="MBM6827489.1"/>
    <property type="molecule type" value="Genomic_DNA"/>
</dbReference>
<evidence type="ECO:0000313" key="2">
    <source>
        <dbReference type="EMBL" id="MBM6827489.1"/>
    </source>
</evidence>
<evidence type="ECO:0000259" key="1">
    <source>
        <dbReference type="Pfam" id="PF00561"/>
    </source>
</evidence>
<dbReference type="Proteomes" id="UP000713880">
    <property type="component" value="Unassembled WGS sequence"/>
</dbReference>
<dbReference type="RefSeq" id="WP_204909499.1">
    <property type="nucleotide sequence ID" value="NZ_JACJLV010000038.1"/>
</dbReference>
<dbReference type="PANTHER" id="PTHR46438">
    <property type="entry name" value="ALPHA/BETA-HYDROLASES SUPERFAMILY PROTEIN"/>
    <property type="match status" value="1"/>
</dbReference>
<reference evidence="2" key="1">
    <citation type="submission" date="2020-08" db="EMBL/GenBank/DDBJ databases">
        <authorList>
            <person name="Cejkova D."/>
            <person name="Kubasova T."/>
            <person name="Jahodarova E."/>
            <person name="Rychlik I."/>
        </authorList>
    </citation>
    <scope>NUCLEOTIDE SEQUENCE</scope>
    <source>
        <strain evidence="2">An420c</strain>
    </source>
</reference>
<dbReference type="SUPFAM" id="SSF53474">
    <property type="entry name" value="alpha/beta-Hydrolases"/>
    <property type="match status" value="1"/>
</dbReference>
<name>A0A938X4Q2_9CLOT</name>
<dbReference type="InterPro" id="IPR029058">
    <property type="entry name" value="AB_hydrolase_fold"/>
</dbReference>
<keyword evidence="3" id="KW-1185">Reference proteome</keyword>
<accession>A0A938X4Q2</accession>
<dbReference type="GO" id="GO:0016787">
    <property type="term" value="F:hydrolase activity"/>
    <property type="evidence" value="ECO:0007669"/>
    <property type="project" value="UniProtKB-KW"/>
</dbReference>
<dbReference type="Pfam" id="PF00561">
    <property type="entry name" value="Abhydrolase_1"/>
    <property type="match status" value="1"/>
</dbReference>
<reference evidence="2" key="2">
    <citation type="journal article" date="2021" name="Sci. Rep.">
        <title>The distribution of antibiotic resistance genes in chicken gut microbiota commensals.</title>
        <authorList>
            <person name="Juricova H."/>
            <person name="Matiasovicova J."/>
            <person name="Kubasova T."/>
            <person name="Cejkova D."/>
            <person name="Rychlik I."/>
        </authorList>
    </citation>
    <scope>NUCLEOTIDE SEQUENCE</scope>
    <source>
        <strain evidence="2">An420c</strain>
    </source>
</reference>
<dbReference type="PANTHER" id="PTHR46438:SF2">
    <property type="entry name" value="ALPHA_BETA-HYDROLASES SUPERFAMILY PROTEIN"/>
    <property type="match status" value="1"/>
</dbReference>
<protein>
    <submittedName>
        <fullName evidence="2">Alpha/beta fold hydrolase</fullName>
    </submittedName>
</protein>
<proteinExistence type="predicted"/>
<feature type="domain" description="AB hydrolase-1" evidence="1">
    <location>
        <begin position="62"/>
        <end position="197"/>
    </location>
</feature>
<gene>
    <name evidence="2" type="ORF">H6A13_10355</name>
</gene>
<dbReference type="Gene3D" id="3.40.50.1820">
    <property type="entry name" value="alpha/beta hydrolase"/>
    <property type="match status" value="1"/>
</dbReference>
<organism evidence="2 3">
    <name type="scientific">Mordavella massiliensis</name>
    <dbReference type="NCBI Taxonomy" id="1871024"/>
    <lineage>
        <taxon>Bacteria</taxon>
        <taxon>Bacillati</taxon>
        <taxon>Bacillota</taxon>
        <taxon>Clostridia</taxon>
        <taxon>Eubacteriales</taxon>
        <taxon>Clostridiaceae</taxon>
        <taxon>Mordavella</taxon>
    </lineage>
</organism>
<dbReference type="AlphaFoldDB" id="A0A938X4Q2"/>
<dbReference type="InterPro" id="IPR000073">
    <property type="entry name" value="AB_hydrolase_1"/>
</dbReference>
<keyword evidence="2" id="KW-0378">Hydrolase</keyword>
<comment type="caution">
    <text evidence="2">The sequence shown here is derived from an EMBL/GenBank/DDBJ whole genome shotgun (WGS) entry which is preliminary data.</text>
</comment>